<comment type="subcellular location">
    <subcellularLocation>
        <location evidence="1">Chromosome</location>
    </subcellularLocation>
</comment>
<evidence type="ECO:0000256" key="6">
    <source>
        <dbReference type="ARBA" id="ARBA00022771"/>
    </source>
</evidence>
<dbReference type="GO" id="GO:0000993">
    <property type="term" value="F:RNA polymerase II complex binding"/>
    <property type="evidence" value="ECO:0007669"/>
    <property type="project" value="TreeGrafter"/>
</dbReference>
<feature type="domain" description="UV-stimulated scaffold protein A C-terminal" evidence="10">
    <location>
        <begin position="350"/>
        <end position="448"/>
    </location>
</feature>
<dbReference type="GO" id="GO:0006283">
    <property type="term" value="P:transcription-coupled nucleotide-excision repair"/>
    <property type="evidence" value="ECO:0007669"/>
    <property type="project" value="TreeGrafter"/>
</dbReference>
<evidence type="ECO:0000256" key="2">
    <source>
        <dbReference type="ARBA" id="ARBA00009240"/>
    </source>
</evidence>
<keyword evidence="8" id="KW-0175">Coiled coil</keyword>
<dbReference type="WBParaSite" id="SBAD_0000100201-mRNA-1">
    <property type="protein sequence ID" value="SBAD_0000100201-mRNA-1"/>
    <property type="gene ID" value="SBAD_0000100201"/>
</dbReference>
<keyword evidence="4" id="KW-0479">Metal-binding</keyword>
<evidence type="ECO:0000256" key="5">
    <source>
        <dbReference type="ARBA" id="ARBA00022763"/>
    </source>
</evidence>
<evidence type="ECO:0000256" key="3">
    <source>
        <dbReference type="ARBA" id="ARBA00022454"/>
    </source>
</evidence>
<name>A0A183IBH6_9BILA</name>
<keyword evidence="9" id="KW-0234">DNA repair</keyword>
<evidence type="ECO:0000256" key="4">
    <source>
        <dbReference type="ARBA" id="ARBA00022723"/>
    </source>
</evidence>
<evidence type="ECO:0000256" key="1">
    <source>
        <dbReference type="ARBA" id="ARBA00004286"/>
    </source>
</evidence>
<keyword evidence="7" id="KW-0862">Zinc</keyword>
<proteinExistence type="inferred from homology"/>
<dbReference type="PANTHER" id="PTHR28670">
    <property type="entry name" value="UV-STIMULATED SCAFFOLD PROTEIN A"/>
    <property type="match status" value="1"/>
</dbReference>
<dbReference type="GO" id="GO:0005694">
    <property type="term" value="C:chromosome"/>
    <property type="evidence" value="ECO:0007669"/>
    <property type="project" value="UniProtKB-SubCell"/>
</dbReference>
<dbReference type="GO" id="GO:0008270">
    <property type="term" value="F:zinc ion binding"/>
    <property type="evidence" value="ECO:0007669"/>
    <property type="project" value="UniProtKB-KW"/>
</dbReference>
<evidence type="ECO:0000313" key="13">
    <source>
        <dbReference type="WBParaSite" id="SBAD_0000100201-mRNA-1"/>
    </source>
</evidence>
<dbReference type="Proteomes" id="UP000270296">
    <property type="component" value="Unassembled WGS sequence"/>
</dbReference>
<dbReference type="InterPro" id="IPR049408">
    <property type="entry name" value="UVSSA_N_a-solenoid_rpt"/>
</dbReference>
<keyword evidence="12" id="KW-1185">Reference proteome</keyword>
<dbReference type="GO" id="GO:0009411">
    <property type="term" value="P:response to UV"/>
    <property type="evidence" value="ECO:0007669"/>
    <property type="project" value="InterPro"/>
</dbReference>
<dbReference type="EMBL" id="UZAM01006671">
    <property type="protein sequence ID" value="VDO92779.1"/>
    <property type="molecule type" value="Genomic_DNA"/>
</dbReference>
<protein>
    <submittedName>
        <fullName evidence="13">UV-stimulated scaffold protein A</fullName>
    </submittedName>
</protein>
<dbReference type="Pfam" id="PF09740">
    <property type="entry name" value="DUF2043"/>
    <property type="match status" value="1"/>
</dbReference>
<keyword evidence="5" id="KW-0227">DNA damage</keyword>
<dbReference type="OrthoDB" id="5594015at2759"/>
<keyword evidence="6" id="KW-0863">Zinc-finger</keyword>
<evidence type="ECO:0000256" key="7">
    <source>
        <dbReference type="ARBA" id="ARBA00022833"/>
    </source>
</evidence>
<dbReference type="PANTHER" id="PTHR28670:SF1">
    <property type="entry name" value="UV-STIMULATED SCAFFOLD PROTEIN A"/>
    <property type="match status" value="1"/>
</dbReference>
<dbReference type="InterPro" id="IPR018610">
    <property type="entry name" value="UVSSA"/>
</dbReference>
<evidence type="ECO:0000313" key="11">
    <source>
        <dbReference type="EMBL" id="VDO92779.1"/>
    </source>
</evidence>
<dbReference type="Pfam" id="PF20867">
    <property type="entry name" value="UVSSA_N"/>
    <property type="match status" value="1"/>
</dbReference>
<dbReference type="AlphaFoldDB" id="A0A183IBH6"/>
<accession>A0A183IBH6</accession>
<dbReference type="InterPro" id="IPR049431">
    <property type="entry name" value="UVSSA_C"/>
</dbReference>
<evidence type="ECO:0000259" key="10">
    <source>
        <dbReference type="Pfam" id="PF09740"/>
    </source>
</evidence>
<reference evidence="11 12" key="2">
    <citation type="submission" date="2018-11" db="EMBL/GenBank/DDBJ databases">
        <authorList>
            <consortium name="Pathogen Informatics"/>
        </authorList>
    </citation>
    <scope>NUCLEOTIDE SEQUENCE [LARGE SCALE GENOMIC DNA]</scope>
</reference>
<evidence type="ECO:0000313" key="12">
    <source>
        <dbReference type="Proteomes" id="UP000270296"/>
    </source>
</evidence>
<evidence type="ECO:0000256" key="9">
    <source>
        <dbReference type="ARBA" id="ARBA00023204"/>
    </source>
</evidence>
<comment type="similarity">
    <text evidence="2">Belongs to the UVSSA family.</text>
</comment>
<evidence type="ECO:0000256" key="8">
    <source>
        <dbReference type="ARBA" id="ARBA00023054"/>
    </source>
</evidence>
<gene>
    <name evidence="11" type="ORF">SBAD_LOCUS970</name>
</gene>
<sequence>MTLDSPSVSQTAFDLLLGYVKCGSVARRLNAVRVIDYLFGLSRQFRMCTIEELPNLITYTLETDPLHHPVPGRLKAREELKSSFLKILLSWHEKYGSKYGQLHLAHEHLKRRLKIHFDGINLSNEFEVRREREAADRHKRLELKLLERVKVEFSELESDINSCLSEMNNGIRLLVPLIEDSVDVNGPSTSFADCVVPDSVTVALNVKKTPLYLTEDNADLVNSLRDTYKLMVNDYQPKLKKWLKTASKYGSPLSLMRRLTDFSNTLSSLKQKFDDLNITTSSKAKESSDDDDCSDFQEVSEKEGLEMMWKPPDDVPQYILNSLDVSKQPSSLVSTESSKQVSVTDNRPAIPVVSYGLDLKYWNKQNVEAPLRMRNDYDCHRFWRPIESDDTCQDEDIAAYRERIIEFTGKFEPVLHECRAPLKNGKLCPRKDRVKCPLHGLIIPRNEEDFLQDLTAGTGIDFLRNKKRKTCNTQSTRRNAIRKKVLNVSSLKRVGRQLDSSQSLRNYSRFRDQWNYY</sequence>
<reference evidence="13" key="1">
    <citation type="submission" date="2016-06" db="UniProtKB">
        <authorList>
            <consortium name="WormBaseParasite"/>
        </authorList>
    </citation>
    <scope>IDENTIFICATION</scope>
</reference>
<keyword evidence="3" id="KW-0158">Chromosome</keyword>
<organism evidence="13">
    <name type="scientific">Soboliphyme baturini</name>
    <dbReference type="NCBI Taxonomy" id="241478"/>
    <lineage>
        <taxon>Eukaryota</taxon>
        <taxon>Metazoa</taxon>
        <taxon>Ecdysozoa</taxon>
        <taxon>Nematoda</taxon>
        <taxon>Enoplea</taxon>
        <taxon>Dorylaimia</taxon>
        <taxon>Dioctophymatida</taxon>
        <taxon>Dioctophymatoidea</taxon>
        <taxon>Soboliphymatidae</taxon>
        <taxon>Soboliphyme</taxon>
    </lineage>
</organism>